<dbReference type="Proteomes" id="UP001215151">
    <property type="component" value="Unassembled WGS sequence"/>
</dbReference>
<name>A0AAD7U4S5_9APHY</name>
<reference evidence="2" key="1">
    <citation type="submission" date="2022-11" db="EMBL/GenBank/DDBJ databases">
        <title>Genome Sequence of Cubamyces cubensis.</title>
        <authorList>
            <person name="Buettner E."/>
        </authorList>
    </citation>
    <scope>NUCLEOTIDE SEQUENCE</scope>
    <source>
        <strain evidence="2">MPL-01</strain>
    </source>
</reference>
<evidence type="ECO:0000313" key="3">
    <source>
        <dbReference type="Proteomes" id="UP001215151"/>
    </source>
</evidence>
<organism evidence="2 3">
    <name type="scientific">Trametes cubensis</name>
    <dbReference type="NCBI Taxonomy" id="1111947"/>
    <lineage>
        <taxon>Eukaryota</taxon>
        <taxon>Fungi</taxon>
        <taxon>Dikarya</taxon>
        <taxon>Basidiomycota</taxon>
        <taxon>Agaricomycotina</taxon>
        <taxon>Agaricomycetes</taxon>
        <taxon>Polyporales</taxon>
        <taxon>Polyporaceae</taxon>
        <taxon>Trametes</taxon>
    </lineage>
</organism>
<sequence length="481" mass="53040">MITPSSAFNETPLLVVDGEVEDTATAGPTFESLANWILKLVKFRVATSELSQWRIRAIWLRSAPRHKSPALLVGAVGKSGPIRYREAGEDRPLLYLTARKVLPLRVKTLLPRALDNRTQHFLLGAMSEDDAFPLAMAEIVALFMESMLFGAFSVLYAIAIWILLYRQRISSRVRLNRMLFLTSTSLWILCSAHLTIVVIRATKGFAIRGERSDGANDYYSIVSDPTEVAKDAVYNLTTFIADSFVTYRLWVVWNRTWWILIIPSVLLLGTAAVGIGLCVELAHTAVGDAIFAPNLQPWIRSFFAISLATTLFATVSPPRDATVFIAARLMWADRQSSEFRAMGSAASSHWRVLETIIQSAAIYSAALVSSIGTYLAGSNAHYVCLDCVQPLIGITFTLIIIRIGLVPAVDSTVHRGVARDAHRTLQGQVRSIGGHAYPLQSLVIDMSIGHVQDTTSFEDISQDINKKSAVAPHPWAQELEA</sequence>
<keyword evidence="1" id="KW-0472">Membrane</keyword>
<feature type="transmembrane region" description="Helical" evidence="1">
    <location>
        <begin position="147"/>
        <end position="166"/>
    </location>
</feature>
<proteinExistence type="predicted"/>
<protein>
    <submittedName>
        <fullName evidence="2">Uncharacterized protein</fullName>
    </submittedName>
</protein>
<dbReference type="EMBL" id="JAPEVG010000002">
    <property type="protein sequence ID" value="KAJ8502157.1"/>
    <property type="molecule type" value="Genomic_DNA"/>
</dbReference>
<feature type="transmembrane region" description="Helical" evidence="1">
    <location>
        <begin position="388"/>
        <end position="409"/>
    </location>
</feature>
<gene>
    <name evidence="2" type="ORF">ONZ51_g154</name>
</gene>
<accession>A0AAD7U4S5</accession>
<evidence type="ECO:0000256" key="1">
    <source>
        <dbReference type="SAM" id="Phobius"/>
    </source>
</evidence>
<feature type="transmembrane region" description="Helical" evidence="1">
    <location>
        <begin position="352"/>
        <end position="376"/>
    </location>
</feature>
<keyword evidence="1" id="KW-0812">Transmembrane</keyword>
<feature type="transmembrane region" description="Helical" evidence="1">
    <location>
        <begin position="257"/>
        <end position="282"/>
    </location>
</feature>
<keyword evidence="1" id="KW-1133">Transmembrane helix</keyword>
<comment type="caution">
    <text evidence="2">The sequence shown here is derived from an EMBL/GenBank/DDBJ whole genome shotgun (WGS) entry which is preliminary data.</text>
</comment>
<dbReference type="AlphaFoldDB" id="A0AAD7U4S5"/>
<evidence type="ECO:0000313" key="2">
    <source>
        <dbReference type="EMBL" id="KAJ8502157.1"/>
    </source>
</evidence>
<feature type="transmembrane region" description="Helical" evidence="1">
    <location>
        <begin position="178"/>
        <end position="199"/>
    </location>
</feature>
<keyword evidence="3" id="KW-1185">Reference proteome</keyword>